<gene>
    <name evidence="2" type="ORF">ILEXP_LOCUS56101</name>
</gene>
<organism evidence="2 3">
    <name type="scientific">Ilex paraguariensis</name>
    <name type="common">yerba mate</name>
    <dbReference type="NCBI Taxonomy" id="185542"/>
    <lineage>
        <taxon>Eukaryota</taxon>
        <taxon>Viridiplantae</taxon>
        <taxon>Streptophyta</taxon>
        <taxon>Embryophyta</taxon>
        <taxon>Tracheophyta</taxon>
        <taxon>Spermatophyta</taxon>
        <taxon>Magnoliopsida</taxon>
        <taxon>eudicotyledons</taxon>
        <taxon>Gunneridae</taxon>
        <taxon>Pentapetalae</taxon>
        <taxon>asterids</taxon>
        <taxon>campanulids</taxon>
        <taxon>Aquifoliales</taxon>
        <taxon>Aquifoliaceae</taxon>
        <taxon>Ilex</taxon>
    </lineage>
</organism>
<feature type="region of interest" description="Disordered" evidence="1">
    <location>
        <begin position="58"/>
        <end position="97"/>
    </location>
</feature>
<sequence length="153" mass="15727">MKATSEAEGLLEMIRPPRLEDAGLEDCALPPESIQEAFLKAAMSVKSQAASVFYASDDESEANSVNDPRPNFGESPDALVGVMQGTEPPGSSDTKKGRVVVPEVVSDEGGAVVGDAKKTVGEVVGPVVPEGVKACVDGLQGLEIGREGPCSEG</sequence>
<dbReference type="PANTHER" id="PTHR36713:SF1">
    <property type="entry name" value="OS09G0344700 PROTEIN"/>
    <property type="match status" value="1"/>
</dbReference>
<keyword evidence="3" id="KW-1185">Reference proteome</keyword>
<name>A0ABC8UXD1_9AQUA</name>
<evidence type="ECO:0000313" key="2">
    <source>
        <dbReference type="EMBL" id="CAK9185684.1"/>
    </source>
</evidence>
<dbReference type="Proteomes" id="UP001642360">
    <property type="component" value="Unassembled WGS sequence"/>
</dbReference>
<reference evidence="2 3" key="1">
    <citation type="submission" date="2024-02" db="EMBL/GenBank/DDBJ databases">
        <authorList>
            <person name="Vignale AGUSTIN F."/>
            <person name="Sosa J E."/>
            <person name="Modenutti C."/>
        </authorList>
    </citation>
    <scope>NUCLEOTIDE SEQUENCE [LARGE SCALE GENOMIC DNA]</scope>
</reference>
<comment type="caution">
    <text evidence="2">The sequence shown here is derived from an EMBL/GenBank/DDBJ whole genome shotgun (WGS) entry which is preliminary data.</text>
</comment>
<dbReference type="EMBL" id="CAUOFW020009390">
    <property type="protein sequence ID" value="CAK9185684.1"/>
    <property type="molecule type" value="Genomic_DNA"/>
</dbReference>
<proteinExistence type="predicted"/>
<dbReference type="AlphaFoldDB" id="A0ABC8UXD1"/>
<evidence type="ECO:0000313" key="3">
    <source>
        <dbReference type="Proteomes" id="UP001642360"/>
    </source>
</evidence>
<accession>A0ABC8UXD1</accession>
<dbReference type="PANTHER" id="PTHR36713">
    <property type="entry name" value="OS09G0344700 PROTEIN"/>
    <property type="match status" value="1"/>
</dbReference>
<evidence type="ECO:0000256" key="1">
    <source>
        <dbReference type="SAM" id="MobiDB-lite"/>
    </source>
</evidence>
<protein>
    <submittedName>
        <fullName evidence="2">Uncharacterized protein</fullName>
    </submittedName>
</protein>